<dbReference type="AlphaFoldDB" id="A0A1Q5UL98"/>
<evidence type="ECO:0000313" key="1">
    <source>
        <dbReference type="EMBL" id="OKP13256.1"/>
    </source>
</evidence>
<gene>
    <name evidence="1" type="ORF">PENSUB_1059</name>
</gene>
<accession>A0A1Q5UL98</accession>
<dbReference type="EMBL" id="MNBE01000145">
    <property type="protein sequence ID" value="OKP13256.1"/>
    <property type="molecule type" value="Genomic_DNA"/>
</dbReference>
<dbReference type="SUPFAM" id="SSF48366">
    <property type="entry name" value="Ras GEF"/>
    <property type="match status" value="1"/>
</dbReference>
<dbReference type="STRING" id="1316194.A0A1Q5UL98"/>
<feature type="non-terminal residue" evidence="1">
    <location>
        <position position="421"/>
    </location>
</feature>
<dbReference type="InterPro" id="IPR023578">
    <property type="entry name" value="Ras_GEF_dom_sf"/>
</dbReference>
<comment type="caution">
    <text evidence="1">The sequence shown here is derived from an EMBL/GenBank/DDBJ whole genome shotgun (WGS) entry which is preliminary data.</text>
</comment>
<evidence type="ECO:0000313" key="2">
    <source>
        <dbReference type="Proteomes" id="UP000186955"/>
    </source>
</evidence>
<name>A0A1Q5UL98_9EURO</name>
<sequence length="421" mass="48930">MEGLLSELFNGNWSHYLFRRPGLRRAPGLEGALFKGWTFDPNQIRDDNWGMVVKSLIYQSLNKVGLIPFEALVELSRGQVTPTLRDFLEEYELLYSQICSFYVKRPYSMKSGGHLSLMKEHLEDKTIGADPFIRTVVQDACDYVVNKHTRKRDLVEDLRHFITNPLRDQLHEYVPHNILLRRKKVLAVRLKAYISDASNMWDKPFDSSTTFLDEYLSLEPRALAERITKVDHHLYRKLKVSSFLEKGQDLQTLQQREINLTRSVMECLDTQILNVEQVFELAKHFCDMQNYLSMDAVQTGAESARLTPEIKQRLRSIANWEQQLNIPKPGLYPLARAAKCAVLWDNTQLAEKYIDLCVCYTLERLAETGTWDERIKNMEPPHTKTVREQHSHNTLVGSVSPKDTKMEYCLESREKCADIDE</sequence>
<dbReference type="Proteomes" id="UP000186955">
    <property type="component" value="Unassembled WGS sequence"/>
</dbReference>
<protein>
    <submittedName>
        <fullName evidence="1">Uncharacterized protein</fullName>
    </submittedName>
</protein>
<organism evidence="1 2">
    <name type="scientific">Penicillium subrubescens</name>
    <dbReference type="NCBI Taxonomy" id="1316194"/>
    <lineage>
        <taxon>Eukaryota</taxon>
        <taxon>Fungi</taxon>
        <taxon>Dikarya</taxon>
        <taxon>Ascomycota</taxon>
        <taxon>Pezizomycotina</taxon>
        <taxon>Eurotiomycetes</taxon>
        <taxon>Eurotiomycetidae</taxon>
        <taxon>Eurotiales</taxon>
        <taxon>Aspergillaceae</taxon>
        <taxon>Penicillium</taxon>
    </lineage>
</organism>
<proteinExistence type="predicted"/>
<reference evidence="1 2" key="1">
    <citation type="submission" date="2016-10" db="EMBL/GenBank/DDBJ databases">
        <title>Genome sequence of the ascomycete fungus Penicillium subrubescens.</title>
        <authorList>
            <person name="De Vries R.P."/>
            <person name="Peng M."/>
            <person name="Dilokpimol A."/>
            <person name="Hilden K."/>
            <person name="Makela M.R."/>
            <person name="Grigoriev I."/>
            <person name="Riley R."/>
            <person name="Granchi Z."/>
        </authorList>
    </citation>
    <scope>NUCLEOTIDE SEQUENCE [LARGE SCALE GENOMIC DNA]</scope>
    <source>
        <strain evidence="1 2">CBS 132785</strain>
    </source>
</reference>
<keyword evidence="2" id="KW-1185">Reference proteome</keyword>